<dbReference type="Pfam" id="PF00551">
    <property type="entry name" value="Formyl_trans_N"/>
    <property type="match status" value="1"/>
</dbReference>
<sequence>MRLVYMGTPPFAVPALQALAGNGHDIVAVYTQPPRAARRGKKLQRTAVHDAAEALGLTVRHPETLKPADVQEEFGALGADAAVVAAYGLILPPPVLSAPRLGCLNIHASLLPRWRGAAPVQRAILAGDRVTGVTIMQMEAGLDTGPMLLTRQVEIVGKTAGLLTDELALVGAELIVETLAGTLPTSEPQPDEGVTYAKKIEKIEAALDFTKPAVDVDRQVRAFNPAPGAWFEAAGERIKCLEVAVEAGSAAPGTVLDGGRAIACGEGSVRLRLLQRPGKRPMSVEDILNGFDMPESVPPCPVSS</sequence>
<dbReference type="InterPro" id="IPR002376">
    <property type="entry name" value="Formyl_transf_N"/>
</dbReference>
<dbReference type="GO" id="GO:0004479">
    <property type="term" value="F:methionyl-tRNA formyltransferase activity"/>
    <property type="evidence" value="ECO:0007669"/>
    <property type="project" value="UniProtKB-UniRule"/>
</dbReference>
<organism evidence="11 12">
    <name type="scientific">Pacificimonas flava</name>
    <dbReference type="NCBI Taxonomy" id="1234595"/>
    <lineage>
        <taxon>Bacteria</taxon>
        <taxon>Pseudomonadati</taxon>
        <taxon>Pseudomonadota</taxon>
        <taxon>Alphaproteobacteria</taxon>
        <taxon>Sphingomonadales</taxon>
        <taxon>Sphingosinicellaceae</taxon>
        <taxon>Pacificimonas</taxon>
    </lineage>
</organism>
<keyword evidence="6 8" id="KW-0648">Protein biosynthesis</keyword>
<dbReference type="OrthoDB" id="9802815at2"/>
<dbReference type="SUPFAM" id="SSF50486">
    <property type="entry name" value="FMT C-terminal domain-like"/>
    <property type="match status" value="1"/>
</dbReference>
<dbReference type="EMBL" id="NFZT01000001">
    <property type="protein sequence ID" value="OWV34510.1"/>
    <property type="molecule type" value="Genomic_DNA"/>
</dbReference>
<name>A0A219B7Z5_9SPHN</name>
<comment type="caution">
    <text evidence="11">The sequence shown here is derived from an EMBL/GenBank/DDBJ whole genome shotgun (WGS) entry which is preliminary data.</text>
</comment>
<evidence type="ECO:0000313" key="11">
    <source>
        <dbReference type="EMBL" id="OWV34510.1"/>
    </source>
</evidence>
<evidence type="ECO:0000259" key="9">
    <source>
        <dbReference type="Pfam" id="PF00551"/>
    </source>
</evidence>
<reference evidence="12" key="1">
    <citation type="submission" date="2017-05" db="EMBL/GenBank/DDBJ databases">
        <authorList>
            <person name="Lin X."/>
        </authorList>
    </citation>
    <scope>NUCLEOTIDE SEQUENCE [LARGE SCALE GENOMIC DNA]</scope>
    <source>
        <strain evidence="12">JLT2012</strain>
    </source>
</reference>
<evidence type="ECO:0000256" key="4">
    <source>
        <dbReference type="ARBA" id="ARBA00016014"/>
    </source>
</evidence>
<evidence type="ECO:0000256" key="1">
    <source>
        <dbReference type="ARBA" id="ARBA00002606"/>
    </source>
</evidence>
<dbReference type="InterPro" id="IPR041711">
    <property type="entry name" value="Met-tRNA-FMT_N"/>
</dbReference>
<dbReference type="SUPFAM" id="SSF53328">
    <property type="entry name" value="Formyltransferase"/>
    <property type="match status" value="1"/>
</dbReference>
<proteinExistence type="inferred from homology"/>
<dbReference type="Proteomes" id="UP000198462">
    <property type="component" value="Unassembled WGS sequence"/>
</dbReference>
<dbReference type="InterPro" id="IPR005794">
    <property type="entry name" value="Fmt"/>
</dbReference>
<dbReference type="InterPro" id="IPR037022">
    <property type="entry name" value="Formyl_trans_C_sf"/>
</dbReference>
<dbReference type="EC" id="2.1.2.9" evidence="3 8"/>
<dbReference type="InterPro" id="IPR005793">
    <property type="entry name" value="Formyl_trans_C"/>
</dbReference>
<comment type="function">
    <text evidence="1 8">Attaches a formyl group to the free amino group of methionyl-tRNA(fMet). The formyl group appears to play a dual role in the initiator identity of N-formylmethionyl-tRNA by promoting its recognition by IF2 and preventing the misappropriation of this tRNA by the elongation apparatus.</text>
</comment>
<evidence type="ECO:0000256" key="6">
    <source>
        <dbReference type="ARBA" id="ARBA00022917"/>
    </source>
</evidence>
<feature type="binding site" evidence="8">
    <location>
        <begin position="109"/>
        <end position="112"/>
    </location>
    <ligand>
        <name>(6S)-5,6,7,8-tetrahydrofolate</name>
        <dbReference type="ChEBI" id="CHEBI:57453"/>
    </ligand>
</feature>
<keyword evidence="12" id="KW-1185">Reference proteome</keyword>
<dbReference type="Gene3D" id="3.40.50.170">
    <property type="entry name" value="Formyl transferase, N-terminal domain"/>
    <property type="match status" value="1"/>
</dbReference>
<evidence type="ECO:0000256" key="8">
    <source>
        <dbReference type="HAMAP-Rule" id="MF_00182"/>
    </source>
</evidence>
<comment type="catalytic activity">
    <reaction evidence="7 8">
        <text>L-methionyl-tRNA(fMet) + (6R)-10-formyltetrahydrofolate = N-formyl-L-methionyl-tRNA(fMet) + (6S)-5,6,7,8-tetrahydrofolate + H(+)</text>
        <dbReference type="Rhea" id="RHEA:24380"/>
        <dbReference type="Rhea" id="RHEA-COMP:9952"/>
        <dbReference type="Rhea" id="RHEA-COMP:9953"/>
        <dbReference type="ChEBI" id="CHEBI:15378"/>
        <dbReference type="ChEBI" id="CHEBI:57453"/>
        <dbReference type="ChEBI" id="CHEBI:78530"/>
        <dbReference type="ChEBI" id="CHEBI:78844"/>
        <dbReference type="ChEBI" id="CHEBI:195366"/>
        <dbReference type="EC" id="2.1.2.9"/>
    </reaction>
</comment>
<dbReference type="InterPro" id="IPR044135">
    <property type="entry name" value="Met-tRNA-FMT_C"/>
</dbReference>
<dbReference type="AlphaFoldDB" id="A0A219B7Z5"/>
<accession>A0A219B7Z5</accession>
<evidence type="ECO:0000256" key="3">
    <source>
        <dbReference type="ARBA" id="ARBA00012261"/>
    </source>
</evidence>
<dbReference type="NCBIfam" id="TIGR00460">
    <property type="entry name" value="fmt"/>
    <property type="match status" value="1"/>
</dbReference>
<dbReference type="PANTHER" id="PTHR11138:SF5">
    <property type="entry name" value="METHIONYL-TRNA FORMYLTRANSFERASE, MITOCHONDRIAL"/>
    <property type="match status" value="1"/>
</dbReference>
<dbReference type="PANTHER" id="PTHR11138">
    <property type="entry name" value="METHIONYL-TRNA FORMYLTRANSFERASE"/>
    <property type="match status" value="1"/>
</dbReference>
<protein>
    <recommendedName>
        <fullName evidence="4 8">Methionyl-tRNA formyltransferase</fullName>
        <ecNumber evidence="3 8">2.1.2.9</ecNumber>
    </recommendedName>
</protein>
<evidence type="ECO:0000259" key="10">
    <source>
        <dbReference type="Pfam" id="PF02911"/>
    </source>
</evidence>
<evidence type="ECO:0000256" key="7">
    <source>
        <dbReference type="ARBA" id="ARBA00048558"/>
    </source>
</evidence>
<feature type="domain" description="Formyl transferase C-terminal" evidence="10">
    <location>
        <begin position="199"/>
        <end position="291"/>
    </location>
</feature>
<evidence type="ECO:0000313" key="12">
    <source>
        <dbReference type="Proteomes" id="UP000198462"/>
    </source>
</evidence>
<feature type="domain" description="Formyl transferase N-terminal" evidence="9">
    <location>
        <begin position="1"/>
        <end position="178"/>
    </location>
</feature>
<dbReference type="InterPro" id="IPR011034">
    <property type="entry name" value="Formyl_transferase-like_C_sf"/>
</dbReference>
<dbReference type="CDD" id="cd08646">
    <property type="entry name" value="FMT_core_Met-tRNA-FMT_N"/>
    <property type="match status" value="1"/>
</dbReference>
<comment type="similarity">
    <text evidence="2 8">Belongs to the Fmt family.</text>
</comment>
<gene>
    <name evidence="8" type="primary">fmt</name>
    <name evidence="11" type="ORF">B5C34_14280</name>
</gene>
<dbReference type="Pfam" id="PF02911">
    <property type="entry name" value="Formyl_trans_C"/>
    <property type="match status" value="1"/>
</dbReference>
<dbReference type="RefSeq" id="WP_088713210.1">
    <property type="nucleotide sequence ID" value="NZ_NFZT01000001.1"/>
</dbReference>
<dbReference type="HAMAP" id="MF_00182">
    <property type="entry name" value="Formyl_trans"/>
    <property type="match status" value="1"/>
</dbReference>
<evidence type="ECO:0000256" key="2">
    <source>
        <dbReference type="ARBA" id="ARBA00010699"/>
    </source>
</evidence>
<dbReference type="PROSITE" id="PS00373">
    <property type="entry name" value="GART"/>
    <property type="match status" value="1"/>
</dbReference>
<dbReference type="GO" id="GO:0005829">
    <property type="term" value="C:cytosol"/>
    <property type="evidence" value="ECO:0007669"/>
    <property type="project" value="TreeGrafter"/>
</dbReference>
<dbReference type="InterPro" id="IPR036477">
    <property type="entry name" value="Formyl_transf_N_sf"/>
</dbReference>
<dbReference type="CDD" id="cd08704">
    <property type="entry name" value="Met_tRNA_FMT_C"/>
    <property type="match status" value="1"/>
</dbReference>
<evidence type="ECO:0000256" key="5">
    <source>
        <dbReference type="ARBA" id="ARBA00022679"/>
    </source>
</evidence>
<dbReference type="Gene3D" id="3.10.25.10">
    <property type="entry name" value="Formyl transferase, C-terminal domain"/>
    <property type="match status" value="1"/>
</dbReference>
<keyword evidence="5 8" id="KW-0808">Transferase</keyword>
<dbReference type="InterPro" id="IPR001555">
    <property type="entry name" value="GART_AS"/>
</dbReference>